<dbReference type="InterPro" id="IPR050166">
    <property type="entry name" value="ABC_transporter_ATP-bind"/>
</dbReference>
<evidence type="ECO:0000256" key="3">
    <source>
        <dbReference type="ARBA" id="ARBA00022840"/>
    </source>
</evidence>
<dbReference type="InterPro" id="IPR003593">
    <property type="entry name" value="AAA+_ATPase"/>
</dbReference>
<reference evidence="5" key="1">
    <citation type="submission" date="2015-12" db="EMBL/GenBank/DDBJ databases">
        <title>Complete genome sequences of two moderately thermophilic Paenibacillus species.</title>
        <authorList>
            <person name="Butler R.III."/>
            <person name="Wang J."/>
            <person name="Stark B.C."/>
            <person name="Pombert J.-F."/>
        </authorList>
    </citation>
    <scope>NUCLEOTIDE SEQUENCE [LARGE SCALE GENOMIC DNA]</scope>
    <source>
        <strain evidence="5">32O-Y</strain>
    </source>
</reference>
<keyword evidence="1" id="KW-0813">Transport</keyword>
<dbReference type="InterPro" id="IPR017871">
    <property type="entry name" value="ABC_transporter-like_CS"/>
</dbReference>
<dbReference type="SUPFAM" id="SSF52540">
    <property type="entry name" value="P-loop containing nucleoside triphosphate hydrolases"/>
    <property type="match status" value="1"/>
</dbReference>
<dbReference type="PROSITE" id="PS50893">
    <property type="entry name" value="ABC_TRANSPORTER_2"/>
    <property type="match status" value="1"/>
</dbReference>
<dbReference type="InterPro" id="IPR003439">
    <property type="entry name" value="ABC_transporter-like_ATP-bd"/>
</dbReference>
<dbReference type="AlphaFoldDB" id="A0A0U2W9I1"/>
<evidence type="ECO:0000313" key="4">
    <source>
        <dbReference type="EMBL" id="ALS23102.1"/>
    </source>
</evidence>
<dbReference type="EMBL" id="CP013652">
    <property type="protein sequence ID" value="ALS23102.1"/>
    <property type="molecule type" value="Genomic_DNA"/>
</dbReference>
<accession>A0A0U2W9I1</accession>
<proteinExistence type="predicted"/>
<dbReference type="Gene3D" id="3.40.50.300">
    <property type="entry name" value="P-loop containing nucleotide triphosphate hydrolases"/>
    <property type="match status" value="1"/>
</dbReference>
<dbReference type="OrthoDB" id="18967at2"/>
<keyword evidence="3 4" id="KW-0067">ATP-binding</keyword>
<dbReference type="PANTHER" id="PTHR42788:SF13">
    <property type="entry name" value="ALIPHATIC SULFONATES IMPORT ATP-BINDING PROTEIN SSUB"/>
    <property type="match status" value="1"/>
</dbReference>
<dbReference type="STRING" id="162209.IJ22_27290"/>
<dbReference type="KEGG" id="pnp:IJ22_27290"/>
<keyword evidence="5" id="KW-1185">Reference proteome</keyword>
<evidence type="ECO:0000256" key="1">
    <source>
        <dbReference type="ARBA" id="ARBA00022448"/>
    </source>
</evidence>
<evidence type="ECO:0000256" key="2">
    <source>
        <dbReference type="ARBA" id="ARBA00022741"/>
    </source>
</evidence>
<dbReference type="CDD" id="cd03293">
    <property type="entry name" value="ABC_NrtD_SsuB_transporters"/>
    <property type="match status" value="1"/>
</dbReference>
<gene>
    <name evidence="4" type="ORF">IJ22_27290</name>
</gene>
<dbReference type="Proteomes" id="UP000061660">
    <property type="component" value="Chromosome"/>
</dbReference>
<name>A0A0U2W9I1_9BACL</name>
<dbReference type="SMART" id="SM00382">
    <property type="entry name" value="AAA"/>
    <property type="match status" value="1"/>
</dbReference>
<dbReference type="RefSeq" id="WP_082660803.1">
    <property type="nucleotide sequence ID" value="NZ_BJCS01000004.1"/>
</dbReference>
<organism evidence="4 5">
    <name type="scientific">Paenibacillus naphthalenovorans</name>
    <dbReference type="NCBI Taxonomy" id="162209"/>
    <lineage>
        <taxon>Bacteria</taxon>
        <taxon>Bacillati</taxon>
        <taxon>Bacillota</taxon>
        <taxon>Bacilli</taxon>
        <taxon>Bacillales</taxon>
        <taxon>Paenibacillaceae</taxon>
        <taxon>Paenibacillus</taxon>
    </lineage>
</organism>
<sequence>MSLAVGQAVAEGISSNQEQPQPKLSVENLMISYENHKSGETTEAVHNVSLDIKPGEFVTIVGLSGCGKSSFLNAVAGLLKASGGTIRIDGKPVQRPGPDRAVVFQKASLLPWRTTLKNITYGLEIMGIPKREAVERARKYIKMAKLEDYENFYPSALSGGMQQRVNLARALACEPQVLLMDEPFSALDAITREGLQNELLLLWELTKKTVLMVTHQIDEAVLLSDRVIVFSPRPAVIVKEIRIDLPRPRTPEVKQNPYFDQLTQRVWSAINKSAGKRVNQDYEI</sequence>
<reference evidence="4 5" key="2">
    <citation type="journal article" date="2016" name="Genome Announc.">
        <title>Complete Genome Sequences of Two Interactive Moderate Thermophiles, Paenibacillus napthalenovorans 32O-Y and Paenibacillus sp. 32O-W.</title>
        <authorList>
            <person name="Butler R.R.III."/>
            <person name="Wang J."/>
            <person name="Stark B.C."/>
            <person name="Pombert J.F."/>
        </authorList>
    </citation>
    <scope>NUCLEOTIDE SEQUENCE [LARGE SCALE GENOMIC DNA]</scope>
    <source>
        <strain evidence="4 5">32O-Y</strain>
    </source>
</reference>
<keyword evidence="2" id="KW-0547">Nucleotide-binding</keyword>
<dbReference type="PROSITE" id="PS00211">
    <property type="entry name" value="ABC_TRANSPORTER_1"/>
    <property type="match status" value="1"/>
</dbReference>
<dbReference type="GO" id="GO:0016887">
    <property type="term" value="F:ATP hydrolysis activity"/>
    <property type="evidence" value="ECO:0007669"/>
    <property type="project" value="InterPro"/>
</dbReference>
<dbReference type="PATRIC" id="fig|162209.4.peg.2904"/>
<dbReference type="PANTHER" id="PTHR42788">
    <property type="entry name" value="TAURINE IMPORT ATP-BINDING PROTEIN-RELATED"/>
    <property type="match status" value="1"/>
</dbReference>
<dbReference type="GO" id="GO:0005524">
    <property type="term" value="F:ATP binding"/>
    <property type="evidence" value="ECO:0007669"/>
    <property type="project" value="UniProtKB-KW"/>
</dbReference>
<evidence type="ECO:0000313" key="5">
    <source>
        <dbReference type="Proteomes" id="UP000061660"/>
    </source>
</evidence>
<protein>
    <submittedName>
        <fullName evidence="4">ABC transporter ATP-binding protein</fullName>
    </submittedName>
</protein>
<dbReference type="Pfam" id="PF00005">
    <property type="entry name" value="ABC_tran"/>
    <property type="match status" value="1"/>
</dbReference>
<dbReference type="InterPro" id="IPR027417">
    <property type="entry name" value="P-loop_NTPase"/>
</dbReference>